<dbReference type="EMBL" id="CAJVPU010000045">
    <property type="protein sequence ID" value="CAG8438926.1"/>
    <property type="molecule type" value="Genomic_DNA"/>
</dbReference>
<keyword evidence="2" id="KW-1185">Reference proteome</keyword>
<dbReference type="Proteomes" id="UP000789702">
    <property type="component" value="Unassembled WGS sequence"/>
</dbReference>
<reference evidence="1" key="1">
    <citation type="submission" date="2021-06" db="EMBL/GenBank/DDBJ databases">
        <authorList>
            <person name="Kallberg Y."/>
            <person name="Tangrot J."/>
            <person name="Rosling A."/>
        </authorList>
    </citation>
    <scope>NUCLEOTIDE SEQUENCE</scope>
    <source>
        <strain evidence="1">IL203A</strain>
    </source>
</reference>
<protein>
    <submittedName>
        <fullName evidence="1">10484_t:CDS:1</fullName>
    </submittedName>
</protein>
<evidence type="ECO:0000313" key="2">
    <source>
        <dbReference type="Proteomes" id="UP000789702"/>
    </source>
</evidence>
<name>A0ACA9JVU7_9GLOM</name>
<organism evidence="1 2">
    <name type="scientific">Dentiscutata heterogama</name>
    <dbReference type="NCBI Taxonomy" id="1316150"/>
    <lineage>
        <taxon>Eukaryota</taxon>
        <taxon>Fungi</taxon>
        <taxon>Fungi incertae sedis</taxon>
        <taxon>Mucoromycota</taxon>
        <taxon>Glomeromycotina</taxon>
        <taxon>Glomeromycetes</taxon>
        <taxon>Diversisporales</taxon>
        <taxon>Gigasporaceae</taxon>
        <taxon>Dentiscutata</taxon>
    </lineage>
</organism>
<comment type="caution">
    <text evidence="1">The sequence shown here is derived from an EMBL/GenBank/DDBJ whole genome shotgun (WGS) entry which is preliminary data.</text>
</comment>
<proteinExistence type="predicted"/>
<accession>A0ACA9JVU7</accession>
<gene>
    <name evidence="1" type="ORF">DHETER_LOCUS115</name>
</gene>
<evidence type="ECO:0000313" key="1">
    <source>
        <dbReference type="EMBL" id="CAG8438926.1"/>
    </source>
</evidence>
<sequence length="43" mass="5330">MESNQTLKRWFIEEFSTKARSLLKLLKKDEPFIWKKLQDEIFN</sequence>